<evidence type="ECO:0000313" key="1">
    <source>
        <dbReference type="EMBL" id="GAG77360.1"/>
    </source>
</evidence>
<dbReference type="Gene3D" id="3.40.91.30">
    <property type="match status" value="1"/>
</dbReference>
<name>X1A5C5_9ZZZZ</name>
<dbReference type="EMBL" id="BART01012138">
    <property type="protein sequence ID" value="GAG77360.1"/>
    <property type="molecule type" value="Genomic_DNA"/>
</dbReference>
<organism evidence="1">
    <name type="scientific">marine sediment metagenome</name>
    <dbReference type="NCBI Taxonomy" id="412755"/>
    <lineage>
        <taxon>unclassified sequences</taxon>
        <taxon>metagenomes</taxon>
        <taxon>ecological metagenomes</taxon>
    </lineage>
</organism>
<sequence>MIDAALQYLGIKHEYEPRLQINGQTIYPDFDLGNGIYLEYWGLKTKAYLQRRKKKMKLYKAKKLKVINIENEDLKGILATLRNKLRKFPQFQDKFTKY</sequence>
<gene>
    <name evidence="1" type="ORF">S01H4_25495</name>
</gene>
<proteinExistence type="predicted"/>
<comment type="caution">
    <text evidence="1">The sequence shown here is derived from an EMBL/GenBank/DDBJ whole genome shotgun (WGS) entry which is preliminary data.</text>
</comment>
<protein>
    <submittedName>
        <fullName evidence="1">Uncharacterized protein</fullName>
    </submittedName>
</protein>
<dbReference type="AlphaFoldDB" id="X1A5C5"/>
<reference evidence="1" key="1">
    <citation type="journal article" date="2014" name="Front. Microbiol.">
        <title>High frequency of phylogenetically diverse reductive dehalogenase-homologous genes in deep subseafloor sedimentary metagenomes.</title>
        <authorList>
            <person name="Kawai M."/>
            <person name="Futagami T."/>
            <person name="Toyoda A."/>
            <person name="Takaki Y."/>
            <person name="Nishi S."/>
            <person name="Hori S."/>
            <person name="Arai W."/>
            <person name="Tsubouchi T."/>
            <person name="Morono Y."/>
            <person name="Uchiyama I."/>
            <person name="Ito T."/>
            <person name="Fujiyama A."/>
            <person name="Inagaki F."/>
            <person name="Takami H."/>
        </authorList>
    </citation>
    <scope>NUCLEOTIDE SEQUENCE</scope>
    <source>
        <strain evidence="1">Expedition CK06-06</strain>
    </source>
</reference>
<accession>X1A5C5</accession>